<gene>
    <name evidence="2" type="ORF">P1J78_08865</name>
</gene>
<proteinExistence type="predicted"/>
<feature type="signal peptide" evidence="1">
    <location>
        <begin position="1"/>
        <end position="18"/>
    </location>
</feature>
<evidence type="ECO:0000256" key="1">
    <source>
        <dbReference type="SAM" id="SignalP"/>
    </source>
</evidence>
<keyword evidence="1" id="KW-0732">Signal</keyword>
<accession>A0AAE3NTW1</accession>
<sequence>MLTRTAVLLSALAMPAAAGFMTGSDAVQEQVEASMAVDTPGAQTDIVPDDRLYFTTVDVDAMMRAPVIDPQDRVVGSVAELMVSGTGQITDAVVRLTGGPLGLSGERIVVGFDRLTVKDTGAPGDETYVLHAAQEKAALENLPRFEG</sequence>
<keyword evidence="3" id="KW-1185">Reference proteome</keyword>
<dbReference type="EMBL" id="JARGYC010000018">
    <property type="protein sequence ID" value="MDF0600840.1"/>
    <property type="molecule type" value="Genomic_DNA"/>
</dbReference>
<comment type="caution">
    <text evidence="2">The sequence shown here is derived from an EMBL/GenBank/DDBJ whole genome shotgun (WGS) entry which is preliminary data.</text>
</comment>
<dbReference type="Gene3D" id="2.30.30.240">
    <property type="entry name" value="PRC-barrel domain"/>
    <property type="match status" value="1"/>
</dbReference>
<evidence type="ECO:0000313" key="3">
    <source>
        <dbReference type="Proteomes" id="UP001220964"/>
    </source>
</evidence>
<evidence type="ECO:0008006" key="4">
    <source>
        <dbReference type="Google" id="ProtNLM"/>
    </source>
</evidence>
<reference evidence="2" key="1">
    <citation type="submission" date="2023-03" db="EMBL/GenBank/DDBJ databases">
        <title>Multiphase analysis and comparison of six strains from genera Psychromarinibacter, Lutimaribacter, and Maritimibacter, including a novel species: Psychromarinibacter sediminicola sp. nov.</title>
        <authorList>
            <person name="Wang Y.-H."/>
            <person name="Ye M.-Q."/>
            <person name="Du Z.-J."/>
        </authorList>
    </citation>
    <scope>NUCLEOTIDE SEQUENCE</scope>
    <source>
        <strain evidence="2">C21-152</strain>
    </source>
</reference>
<organism evidence="2 3">
    <name type="scientific">Psychromarinibacter sediminicola</name>
    <dbReference type="NCBI Taxonomy" id="3033385"/>
    <lineage>
        <taxon>Bacteria</taxon>
        <taxon>Pseudomonadati</taxon>
        <taxon>Pseudomonadota</taxon>
        <taxon>Alphaproteobacteria</taxon>
        <taxon>Rhodobacterales</taxon>
        <taxon>Paracoccaceae</taxon>
        <taxon>Psychromarinibacter</taxon>
    </lineage>
</organism>
<protein>
    <recommendedName>
        <fullName evidence="4">PRC-barrel domain-containing protein</fullName>
    </recommendedName>
</protein>
<dbReference type="Proteomes" id="UP001220964">
    <property type="component" value="Unassembled WGS sequence"/>
</dbReference>
<dbReference type="InterPro" id="IPR011033">
    <property type="entry name" value="PRC_barrel-like_sf"/>
</dbReference>
<feature type="chain" id="PRO_5042024455" description="PRC-barrel domain-containing protein" evidence="1">
    <location>
        <begin position="19"/>
        <end position="147"/>
    </location>
</feature>
<dbReference type="RefSeq" id="WP_275566980.1">
    <property type="nucleotide sequence ID" value="NZ_JARGYC010000018.1"/>
</dbReference>
<name>A0AAE3NTW1_9RHOB</name>
<dbReference type="SUPFAM" id="SSF50346">
    <property type="entry name" value="PRC-barrel domain"/>
    <property type="match status" value="1"/>
</dbReference>
<dbReference type="AlphaFoldDB" id="A0AAE3NTW1"/>
<evidence type="ECO:0000313" key="2">
    <source>
        <dbReference type="EMBL" id="MDF0600840.1"/>
    </source>
</evidence>